<feature type="compositionally biased region" description="Basic and acidic residues" evidence="1">
    <location>
        <begin position="234"/>
        <end position="243"/>
    </location>
</feature>
<feature type="region of interest" description="Disordered" evidence="1">
    <location>
        <begin position="223"/>
        <end position="268"/>
    </location>
</feature>
<sequence>MPTFGPFNLPASVPKVTLHAKYLAPDGRPHGGWVEILAPLGLTFPNADTFVTGPIVLPLDSEGGFTVVLPATDVAGQNPTEWAYQITERLTGVNDRAPYMIALPQSLVDPFLDELAPTDPTTPTYVPVEGGQIYTGTADPMAGLGKHGDMYVKRDISAAFLGVTDTSVTFWQNVNDVWQVRTGEVRGHKIYVNNTTTSSATTREGDLLIRSDTGDFWQRGASSWGTVKGNLKGPKGDKGDKGDTGATGAASTVPGPTGPKGDTGVRGSRVYEGPIGEVAGLLDGDWSINAGSGAVYMREGGQWVTKGNIRGPQGLTGATGPQGPKGDPGTGSGTVTAVNTVLPDGGGNVTLTAANVGAMPTTGGQFTGDITLNGAAGAYRQFSLDVAGLKRWTFQKDDVAEPGDGTGSNLRISSRNDDGTFKSTVFNADRGTGQVTIGSTTALGDGKFTVAGAAGLKDVTPQPATPTGGSVLYSEAGVLKVATPTARYSLVQPVPLSTRNVANGVAPLDSGAKVPIANLPAGTASGVATLDASTKIPVAQIPTSVQGSKNEWGPEALGFKAWSHDPNHVSNPTTLKAAVIQRLYLCAVNITESTVVNDVYIHSRGWAGNTAVPAARFFGGIYNSSGSRVAWTGSTALSNVAEPGQTTGTPAGQKNNHIGPVELPLTAAYTMAPGKYWLAFLMSAGAATDFYYFHVQNEAPANAGGSFFLGTPFIRNMYFAGQTTLPATITPANGLMDHDPCIMAVA</sequence>
<keyword evidence="3" id="KW-1185">Reference proteome</keyword>
<evidence type="ECO:0000313" key="2">
    <source>
        <dbReference type="EMBL" id="QPB09780.1"/>
    </source>
</evidence>
<evidence type="ECO:0000256" key="1">
    <source>
        <dbReference type="SAM" id="MobiDB-lite"/>
    </source>
</evidence>
<evidence type="ECO:0000313" key="3">
    <source>
        <dbReference type="Proteomes" id="UP000663311"/>
    </source>
</evidence>
<proteinExistence type="predicted"/>
<protein>
    <recommendedName>
        <fullName evidence="4">Minor tail protein</fullName>
    </recommendedName>
</protein>
<gene>
    <name evidence="2" type="ORF">CPT_Shady_019</name>
</gene>
<reference evidence="2" key="1">
    <citation type="submission" date="2020-07" db="EMBL/GenBank/DDBJ databases">
        <title>Complete genome sequence of Streptomyces phage Shady.</title>
        <authorList>
            <person name="Ortega C.A."/>
            <person name="Hernandez I."/>
            <person name="Guadalupe Vizoso-Pinto M."/>
            <person name="Clark J.D."/>
            <person name="Liu M."/>
            <person name="Burrowes B.H."/>
        </authorList>
    </citation>
    <scope>NUCLEOTIDE SEQUENCE</scope>
</reference>
<organism evidence="2 3">
    <name type="scientific">Streptomyces phage Shady</name>
    <dbReference type="NCBI Taxonomy" id="2767585"/>
    <lineage>
        <taxon>Viruses</taxon>
        <taxon>Duplodnaviria</taxon>
        <taxon>Heunggongvirae</taxon>
        <taxon>Uroviricota</taxon>
        <taxon>Caudoviricetes</taxon>
        <taxon>Colingsworthviridae</taxon>
        <taxon>Shadyvirus</taxon>
        <taxon>Shadyvirus shady</taxon>
    </lineage>
</organism>
<accession>A0A873WED9</accession>
<dbReference type="EMBL" id="MT701596">
    <property type="protein sequence ID" value="QPB09780.1"/>
    <property type="molecule type" value="Genomic_DNA"/>
</dbReference>
<dbReference type="Proteomes" id="UP000663311">
    <property type="component" value="Segment"/>
</dbReference>
<name>A0A873WED9_9CAUD</name>
<evidence type="ECO:0008006" key="4">
    <source>
        <dbReference type="Google" id="ProtNLM"/>
    </source>
</evidence>